<dbReference type="SUPFAM" id="SSF52540">
    <property type="entry name" value="P-loop containing nucleoside triphosphate hydrolases"/>
    <property type="match status" value="1"/>
</dbReference>
<evidence type="ECO:0000256" key="9">
    <source>
        <dbReference type="ARBA" id="ARBA00048743"/>
    </source>
</evidence>
<dbReference type="FunFam" id="3.40.50.300:FF:000225">
    <property type="entry name" value="Thymidylate kinase"/>
    <property type="match status" value="1"/>
</dbReference>
<dbReference type="PANTHER" id="PTHR10344:SF4">
    <property type="entry name" value="UMP-CMP KINASE 2, MITOCHONDRIAL"/>
    <property type="match status" value="1"/>
</dbReference>
<evidence type="ECO:0000256" key="8">
    <source>
        <dbReference type="ARBA" id="ARBA00022840"/>
    </source>
</evidence>
<proteinExistence type="inferred from homology"/>
<comment type="caution">
    <text evidence="13">The sequence shown here is derived from an EMBL/GenBank/DDBJ whole genome shotgun (WGS) entry which is preliminary data.</text>
</comment>
<organism evidence="13 14">
    <name type="scientific">Lacticaseibacillus saniviri JCM 17471 = DSM 24301</name>
    <dbReference type="NCBI Taxonomy" id="1293598"/>
    <lineage>
        <taxon>Bacteria</taxon>
        <taxon>Bacillati</taxon>
        <taxon>Bacillota</taxon>
        <taxon>Bacilli</taxon>
        <taxon>Lactobacillales</taxon>
        <taxon>Lactobacillaceae</taxon>
        <taxon>Lacticaseibacillus</taxon>
    </lineage>
</organism>
<dbReference type="Proteomes" id="UP000050969">
    <property type="component" value="Unassembled WGS sequence"/>
</dbReference>
<dbReference type="GO" id="GO:0006227">
    <property type="term" value="P:dUDP biosynthetic process"/>
    <property type="evidence" value="ECO:0007669"/>
    <property type="project" value="TreeGrafter"/>
</dbReference>
<dbReference type="GO" id="GO:0005524">
    <property type="term" value="F:ATP binding"/>
    <property type="evidence" value="ECO:0007669"/>
    <property type="project" value="UniProtKB-UniRule"/>
</dbReference>
<dbReference type="AlphaFoldDB" id="A0A0R2MYN1"/>
<dbReference type="GO" id="GO:0006233">
    <property type="term" value="P:dTDP biosynthetic process"/>
    <property type="evidence" value="ECO:0007669"/>
    <property type="project" value="InterPro"/>
</dbReference>
<sequence>MVVAGTFITVEGPDGAGKTSVLTQLLPQLKQHFNQPVILTREPGGAKISEKIRDVILNPEFTEMDARTEALLYAASRRQHLVEVILPALARDEVVVCDRFVDSSVAYQGGGRQIGEEAVLAMNQFATGGLNPDLTLYLDVPVEVGLARIRQHRQNQFDRLDQETVEFHQRVSAAYQRLLAANPERIIAIDATRELAEVTAECLAVLKAKLPALWQ</sequence>
<evidence type="ECO:0000256" key="5">
    <source>
        <dbReference type="ARBA" id="ARBA00022727"/>
    </source>
</evidence>
<dbReference type="GO" id="GO:0006235">
    <property type="term" value="P:dTTP biosynthetic process"/>
    <property type="evidence" value="ECO:0007669"/>
    <property type="project" value="UniProtKB-UniRule"/>
</dbReference>
<dbReference type="Gene3D" id="3.40.50.300">
    <property type="entry name" value="P-loop containing nucleotide triphosphate hydrolases"/>
    <property type="match status" value="1"/>
</dbReference>
<keyword evidence="14" id="KW-1185">Reference proteome</keyword>
<keyword evidence="8 11" id="KW-0067">ATP-binding</keyword>
<evidence type="ECO:0000256" key="1">
    <source>
        <dbReference type="ARBA" id="ARBA00009776"/>
    </source>
</evidence>
<evidence type="ECO:0000313" key="14">
    <source>
        <dbReference type="Proteomes" id="UP000050969"/>
    </source>
</evidence>
<accession>A0A0R2MYN1</accession>
<comment type="catalytic activity">
    <reaction evidence="9 11">
        <text>dTMP + ATP = dTDP + ADP</text>
        <dbReference type="Rhea" id="RHEA:13517"/>
        <dbReference type="ChEBI" id="CHEBI:30616"/>
        <dbReference type="ChEBI" id="CHEBI:58369"/>
        <dbReference type="ChEBI" id="CHEBI:63528"/>
        <dbReference type="ChEBI" id="CHEBI:456216"/>
        <dbReference type="EC" id="2.7.4.9"/>
    </reaction>
</comment>
<name>A0A0R2MYN1_9LACO</name>
<evidence type="ECO:0000256" key="3">
    <source>
        <dbReference type="ARBA" id="ARBA00017144"/>
    </source>
</evidence>
<evidence type="ECO:0000259" key="12">
    <source>
        <dbReference type="Pfam" id="PF02223"/>
    </source>
</evidence>
<dbReference type="InterPro" id="IPR039430">
    <property type="entry name" value="Thymidylate_kin-like_dom"/>
</dbReference>
<evidence type="ECO:0000256" key="4">
    <source>
        <dbReference type="ARBA" id="ARBA00022679"/>
    </source>
</evidence>
<dbReference type="InterPro" id="IPR027417">
    <property type="entry name" value="P-loop_NTPase"/>
</dbReference>
<dbReference type="NCBIfam" id="TIGR00041">
    <property type="entry name" value="DTMP_kinase"/>
    <property type="match status" value="1"/>
</dbReference>
<evidence type="ECO:0000256" key="10">
    <source>
        <dbReference type="ARBA" id="ARBA00057735"/>
    </source>
</evidence>
<comment type="similarity">
    <text evidence="1 11">Belongs to the thymidylate kinase family.</text>
</comment>
<dbReference type="PATRIC" id="fig|1293598.4.peg.1882"/>
<feature type="domain" description="Thymidylate kinase-like" evidence="12">
    <location>
        <begin position="10"/>
        <end position="200"/>
    </location>
</feature>
<dbReference type="GO" id="GO:0004798">
    <property type="term" value="F:dTMP kinase activity"/>
    <property type="evidence" value="ECO:0007669"/>
    <property type="project" value="UniProtKB-UniRule"/>
</dbReference>
<comment type="function">
    <text evidence="10 11">Phosphorylation of dTMP to form dTDP in both de novo and salvage pathways of dTTP synthesis.</text>
</comment>
<evidence type="ECO:0000256" key="6">
    <source>
        <dbReference type="ARBA" id="ARBA00022741"/>
    </source>
</evidence>
<evidence type="ECO:0000256" key="7">
    <source>
        <dbReference type="ARBA" id="ARBA00022777"/>
    </source>
</evidence>
<keyword evidence="7 11" id="KW-0418">Kinase</keyword>
<dbReference type="CDD" id="cd01672">
    <property type="entry name" value="TMPK"/>
    <property type="match status" value="1"/>
</dbReference>
<dbReference type="InterPro" id="IPR018094">
    <property type="entry name" value="Thymidylate_kinase"/>
</dbReference>
<keyword evidence="6 11" id="KW-0547">Nucleotide-binding</keyword>
<dbReference type="PROSITE" id="PS01331">
    <property type="entry name" value="THYMIDYLATE_KINASE"/>
    <property type="match status" value="1"/>
</dbReference>
<evidence type="ECO:0000256" key="2">
    <source>
        <dbReference type="ARBA" id="ARBA00012980"/>
    </source>
</evidence>
<evidence type="ECO:0000256" key="11">
    <source>
        <dbReference type="HAMAP-Rule" id="MF_00165"/>
    </source>
</evidence>
<dbReference type="STRING" id="1293598.IV56_GL001808"/>
<dbReference type="Pfam" id="PF02223">
    <property type="entry name" value="Thymidylate_kin"/>
    <property type="match status" value="1"/>
</dbReference>
<dbReference type="GO" id="GO:0005829">
    <property type="term" value="C:cytosol"/>
    <property type="evidence" value="ECO:0007669"/>
    <property type="project" value="TreeGrafter"/>
</dbReference>
<keyword evidence="5 11" id="KW-0545">Nucleotide biosynthesis</keyword>
<dbReference type="PANTHER" id="PTHR10344">
    <property type="entry name" value="THYMIDYLATE KINASE"/>
    <property type="match status" value="1"/>
</dbReference>
<dbReference type="EC" id="2.7.4.9" evidence="2 11"/>
<protein>
    <recommendedName>
        <fullName evidence="3 11">Thymidylate kinase</fullName>
        <ecNumber evidence="2 11">2.7.4.9</ecNumber>
    </recommendedName>
    <alternativeName>
        <fullName evidence="11">dTMP kinase</fullName>
    </alternativeName>
</protein>
<evidence type="ECO:0000313" key="13">
    <source>
        <dbReference type="EMBL" id="KRO18012.1"/>
    </source>
</evidence>
<dbReference type="EMBL" id="JQCE01000006">
    <property type="protein sequence ID" value="KRO18012.1"/>
    <property type="molecule type" value="Genomic_DNA"/>
</dbReference>
<gene>
    <name evidence="11" type="primary">tmk</name>
    <name evidence="13" type="ORF">IV56_GL001808</name>
</gene>
<keyword evidence="4 11" id="KW-0808">Transferase</keyword>
<dbReference type="HAMAP" id="MF_00165">
    <property type="entry name" value="Thymidylate_kinase"/>
    <property type="match status" value="1"/>
</dbReference>
<feature type="binding site" evidence="11">
    <location>
        <begin position="12"/>
        <end position="19"/>
    </location>
    <ligand>
        <name>ATP</name>
        <dbReference type="ChEBI" id="CHEBI:30616"/>
    </ligand>
</feature>
<reference evidence="13 14" key="1">
    <citation type="journal article" date="2015" name="Genome Announc.">
        <title>Expanding the biotechnology potential of lactobacilli through comparative genomics of 213 strains and associated genera.</title>
        <authorList>
            <person name="Sun Z."/>
            <person name="Harris H.M."/>
            <person name="McCann A."/>
            <person name="Guo C."/>
            <person name="Argimon S."/>
            <person name="Zhang W."/>
            <person name="Yang X."/>
            <person name="Jeffery I.B."/>
            <person name="Cooney J.C."/>
            <person name="Kagawa T.F."/>
            <person name="Liu W."/>
            <person name="Song Y."/>
            <person name="Salvetti E."/>
            <person name="Wrobel A."/>
            <person name="Rasinkangas P."/>
            <person name="Parkhill J."/>
            <person name="Rea M.C."/>
            <person name="O'Sullivan O."/>
            <person name="Ritari J."/>
            <person name="Douillard F.P."/>
            <person name="Paul Ross R."/>
            <person name="Yang R."/>
            <person name="Briner A.E."/>
            <person name="Felis G.E."/>
            <person name="de Vos W.M."/>
            <person name="Barrangou R."/>
            <person name="Klaenhammer T.R."/>
            <person name="Caufield P.W."/>
            <person name="Cui Y."/>
            <person name="Zhang H."/>
            <person name="O'Toole P.W."/>
        </authorList>
    </citation>
    <scope>NUCLEOTIDE SEQUENCE [LARGE SCALE GENOMIC DNA]</scope>
    <source>
        <strain evidence="13 14">DSM 24301</strain>
    </source>
</reference>
<dbReference type="InterPro" id="IPR018095">
    <property type="entry name" value="Thymidylate_kin_CS"/>
</dbReference>